<feature type="compositionally biased region" description="Polar residues" evidence="1">
    <location>
        <begin position="25"/>
        <end position="35"/>
    </location>
</feature>
<reference evidence="2 3" key="1">
    <citation type="submission" date="2009-12" db="EMBL/GenBank/DDBJ databases">
        <title>The draft genome of Batrachochytrium dendrobatidis.</title>
        <authorList>
            <consortium name="US DOE Joint Genome Institute (JGI-PGF)"/>
            <person name="Kuo A."/>
            <person name="Salamov A."/>
            <person name="Schmutz J."/>
            <person name="Lucas S."/>
            <person name="Pitluck S."/>
            <person name="Rosenblum E."/>
            <person name="Stajich J."/>
            <person name="Eisen M."/>
            <person name="Grigoriev I.V."/>
        </authorList>
    </citation>
    <scope>NUCLEOTIDE SEQUENCE [LARGE SCALE GENOMIC DNA]</scope>
    <source>
        <strain evidence="3">JAM81 / FGSC 10211</strain>
    </source>
</reference>
<gene>
    <name evidence="2" type="ORF">BATDEDRAFT_21825</name>
</gene>
<name>F4NVI1_BATDJ</name>
<dbReference type="PANTHER" id="PTHR28634">
    <property type="entry name" value="ZINC FINGER B-BOX DOMAIN-CONTAINING PROTEIN 1"/>
    <property type="match status" value="1"/>
</dbReference>
<dbReference type="OMA" id="EQRVDNT"/>
<keyword evidence="3" id="KW-1185">Reference proteome</keyword>
<sequence>MQHKPILVGKPSYLDRSAVPNMSISNAENLSKDNTSSLKQPSLKSLSATKKKAMSEIEKLEMDNQRMEERLREFRESISRQKAKRAIPANRESLWSGGDTTRGSLTQYASDVLVKKNAAIKAKRFSGVAQEADEKRKALDQIHRHQPSIMGVEQTMHLKQNCSMSSSPIPVPPQSDRPQKPTGGRRTPQRLWKVDNIIQQSDTSTNQADTMQKLESRLDDIKLRDSDASTPLVSLPNDLLCDGWADTTHNTRPRRQYIPPTYINQNLQHSDISTSASSVNDTQPHTGINLATSQRHVSFKEEMNETHEYTDYVLDDSNHDLMSGIQSDQSITKLEAQSYMGGSSLFDGEYDEEANQTAFLNALLEWRNEGKQKDPAHALSSHNQPMISKNIDATNTELSTPKGTSTAPVKKLTIEERVLQVKTQLKTPNRPTTGSEGMSYMDKLLLSEMRQRSRTQSEPKLTLEKTDQVFDDLKKIDGTDDEEDMDDDAVLEMIRNYQIRKSVKSQLQTPPTRTVKSNLGDIVIQDITHKEEEEILKSLDQGRVVEIIPITSPLVIMPDDQ</sequence>
<feature type="region of interest" description="Disordered" evidence="1">
    <location>
        <begin position="162"/>
        <end position="190"/>
    </location>
</feature>
<dbReference type="HOGENOM" id="CLU_485683_0_0_1"/>
<accession>F4NVI1</accession>
<dbReference type="EMBL" id="GL882879">
    <property type="protein sequence ID" value="EGF83270.1"/>
    <property type="molecule type" value="Genomic_DNA"/>
</dbReference>
<dbReference type="PANTHER" id="PTHR28634:SF1">
    <property type="entry name" value="ZINC FINGER B-BOX DOMAIN-CONTAINING PROTEIN 1"/>
    <property type="match status" value="1"/>
</dbReference>
<protein>
    <submittedName>
        <fullName evidence="2">Uncharacterized protein</fullName>
    </submittedName>
</protein>
<dbReference type="Proteomes" id="UP000007241">
    <property type="component" value="Unassembled WGS sequence"/>
</dbReference>
<organism evidence="2 3">
    <name type="scientific">Batrachochytrium dendrobatidis (strain JAM81 / FGSC 10211)</name>
    <name type="common">Frog chytrid fungus</name>
    <dbReference type="NCBI Taxonomy" id="684364"/>
    <lineage>
        <taxon>Eukaryota</taxon>
        <taxon>Fungi</taxon>
        <taxon>Fungi incertae sedis</taxon>
        <taxon>Chytridiomycota</taxon>
        <taxon>Chytridiomycota incertae sedis</taxon>
        <taxon>Chytridiomycetes</taxon>
        <taxon>Rhizophydiales</taxon>
        <taxon>Rhizophydiales incertae sedis</taxon>
        <taxon>Batrachochytrium</taxon>
    </lineage>
</organism>
<feature type="region of interest" description="Disordered" evidence="1">
    <location>
        <begin position="25"/>
        <end position="50"/>
    </location>
</feature>
<evidence type="ECO:0000256" key="1">
    <source>
        <dbReference type="SAM" id="MobiDB-lite"/>
    </source>
</evidence>
<dbReference type="AlphaFoldDB" id="F4NVI1"/>
<evidence type="ECO:0000313" key="2">
    <source>
        <dbReference type="EMBL" id="EGF83270.1"/>
    </source>
</evidence>
<proteinExistence type="predicted"/>
<feature type="compositionally biased region" description="Low complexity" evidence="1">
    <location>
        <begin position="36"/>
        <end position="48"/>
    </location>
</feature>
<dbReference type="InterPro" id="IPR037688">
    <property type="entry name" value="ZBBX"/>
</dbReference>
<dbReference type="RefSeq" id="XP_006675391.1">
    <property type="nucleotide sequence ID" value="XM_006675328.1"/>
</dbReference>
<dbReference type="OrthoDB" id="445896at2759"/>
<dbReference type="GeneID" id="18237761"/>
<evidence type="ECO:0000313" key="3">
    <source>
        <dbReference type="Proteomes" id="UP000007241"/>
    </source>
</evidence>
<dbReference type="InParanoid" id="F4NVI1"/>